<evidence type="ECO:0000256" key="8">
    <source>
        <dbReference type="ARBA" id="ARBA00022989"/>
    </source>
</evidence>
<dbReference type="GO" id="GO:0045296">
    <property type="term" value="F:cadherin binding"/>
    <property type="evidence" value="ECO:0007669"/>
    <property type="project" value="TreeGrafter"/>
</dbReference>
<feature type="domain" description="Cadherin" evidence="13">
    <location>
        <begin position="1321"/>
        <end position="1437"/>
    </location>
</feature>
<feature type="domain" description="Cadherin" evidence="13">
    <location>
        <begin position="93"/>
        <end position="197"/>
    </location>
</feature>
<dbReference type="InterPro" id="IPR039808">
    <property type="entry name" value="Cadherin"/>
</dbReference>
<feature type="domain" description="Cadherin" evidence="13">
    <location>
        <begin position="1216"/>
        <end position="1318"/>
    </location>
</feature>
<protein>
    <recommendedName>
        <fullName evidence="13">Cadherin domain-containing protein</fullName>
    </recommendedName>
</protein>
<evidence type="ECO:0000256" key="10">
    <source>
        <dbReference type="ARBA" id="ARBA00023157"/>
    </source>
</evidence>
<reference evidence="14" key="1">
    <citation type="submission" date="2019-08" db="EMBL/GenBank/DDBJ databases">
        <title>The improved chromosome-level genome for the pearl oyster Pinctada fucata martensii using PacBio sequencing and Hi-C.</title>
        <authorList>
            <person name="Zheng Z."/>
        </authorList>
    </citation>
    <scope>NUCLEOTIDE SEQUENCE</scope>
    <source>
        <strain evidence="14">ZZ-2019</strain>
        <tissue evidence="14">Adductor muscle</tissue>
    </source>
</reference>
<accession>A0AA89BUG2</accession>
<feature type="domain" description="Cadherin" evidence="13">
    <location>
        <begin position="317"/>
        <end position="435"/>
    </location>
</feature>
<evidence type="ECO:0000256" key="2">
    <source>
        <dbReference type="ARBA" id="ARBA00022536"/>
    </source>
</evidence>
<keyword evidence="5" id="KW-0677">Repeat</keyword>
<proteinExistence type="predicted"/>
<keyword evidence="2" id="KW-0245">EGF-like domain</keyword>
<keyword evidence="6 12" id="KW-0106">Calcium</keyword>
<dbReference type="InterPro" id="IPR015919">
    <property type="entry name" value="Cadherin-like_sf"/>
</dbReference>
<dbReference type="GO" id="GO:0005509">
    <property type="term" value="F:calcium ion binding"/>
    <property type="evidence" value="ECO:0007669"/>
    <property type="project" value="UniProtKB-UniRule"/>
</dbReference>
<dbReference type="SUPFAM" id="SSF49313">
    <property type="entry name" value="Cadherin-like"/>
    <property type="match status" value="13"/>
</dbReference>
<dbReference type="FunFam" id="2.60.40.60:FF:000118">
    <property type="entry name" value="protocadherin Fat 4"/>
    <property type="match status" value="1"/>
</dbReference>
<dbReference type="PANTHER" id="PTHR24027:SF438">
    <property type="entry name" value="CADHERIN 23"/>
    <property type="match status" value="1"/>
</dbReference>
<evidence type="ECO:0000313" key="15">
    <source>
        <dbReference type="Proteomes" id="UP001186944"/>
    </source>
</evidence>
<evidence type="ECO:0000256" key="5">
    <source>
        <dbReference type="ARBA" id="ARBA00022737"/>
    </source>
</evidence>
<dbReference type="GO" id="GO:0008013">
    <property type="term" value="F:beta-catenin binding"/>
    <property type="evidence" value="ECO:0007669"/>
    <property type="project" value="TreeGrafter"/>
</dbReference>
<feature type="domain" description="Cadherin" evidence="13">
    <location>
        <begin position="985"/>
        <end position="1100"/>
    </location>
</feature>
<dbReference type="Pfam" id="PF00028">
    <property type="entry name" value="Cadherin"/>
    <property type="match status" value="10"/>
</dbReference>
<comment type="caution">
    <text evidence="14">The sequence shown here is derived from an EMBL/GenBank/DDBJ whole genome shotgun (WGS) entry which is preliminary data.</text>
</comment>
<dbReference type="InterPro" id="IPR002126">
    <property type="entry name" value="Cadherin-like_dom"/>
</dbReference>
<evidence type="ECO:0000256" key="1">
    <source>
        <dbReference type="ARBA" id="ARBA00004479"/>
    </source>
</evidence>
<organism evidence="14 15">
    <name type="scientific">Pinctada imbricata</name>
    <name type="common">Atlantic pearl-oyster</name>
    <name type="synonym">Pinctada martensii</name>
    <dbReference type="NCBI Taxonomy" id="66713"/>
    <lineage>
        <taxon>Eukaryota</taxon>
        <taxon>Metazoa</taxon>
        <taxon>Spiralia</taxon>
        <taxon>Lophotrochozoa</taxon>
        <taxon>Mollusca</taxon>
        <taxon>Bivalvia</taxon>
        <taxon>Autobranchia</taxon>
        <taxon>Pteriomorphia</taxon>
        <taxon>Pterioida</taxon>
        <taxon>Pterioidea</taxon>
        <taxon>Pteriidae</taxon>
        <taxon>Pinctada</taxon>
    </lineage>
</organism>
<dbReference type="PROSITE" id="PS00232">
    <property type="entry name" value="CADHERIN_1"/>
    <property type="match status" value="8"/>
</dbReference>
<evidence type="ECO:0000256" key="6">
    <source>
        <dbReference type="ARBA" id="ARBA00022837"/>
    </source>
</evidence>
<name>A0AA89BUG2_PINIB</name>
<keyword evidence="11" id="KW-0325">Glycoprotein</keyword>
<dbReference type="FunFam" id="2.60.40.60:FF:000024">
    <property type="entry name" value="FAT atypical cadherin 3"/>
    <property type="match status" value="1"/>
</dbReference>
<dbReference type="Proteomes" id="UP001186944">
    <property type="component" value="Unassembled WGS sequence"/>
</dbReference>
<keyword evidence="8" id="KW-1133">Transmembrane helix</keyword>
<dbReference type="GO" id="GO:0016477">
    <property type="term" value="P:cell migration"/>
    <property type="evidence" value="ECO:0007669"/>
    <property type="project" value="TreeGrafter"/>
</dbReference>
<dbReference type="PANTHER" id="PTHR24027">
    <property type="entry name" value="CADHERIN-23"/>
    <property type="match status" value="1"/>
</dbReference>
<keyword evidence="7" id="KW-0130">Cell adhesion</keyword>
<feature type="domain" description="Cadherin" evidence="13">
    <location>
        <begin position="656"/>
        <end position="761"/>
    </location>
</feature>
<feature type="domain" description="Cadherin" evidence="13">
    <location>
        <begin position="1"/>
        <end position="92"/>
    </location>
</feature>
<dbReference type="EMBL" id="VSWD01000010">
    <property type="protein sequence ID" value="KAK3091254.1"/>
    <property type="molecule type" value="Genomic_DNA"/>
</dbReference>
<feature type="domain" description="Cadherin" evidence="13">
    <location>
        <begin position="762"/>
        <end position="880"/>
    </location>
</feature>
<feature type="domain" description="Cadherin" evidence="13">
    <location>
        <begin position="198"/>
        <end position="316"/>
    </location>
</feature>
<keyword evidence="15" id="KW-1185">Reference proteome</keyword>
<evidence type="ECO:0000256" key="12">
    <source>
        <dbReference type="PROSITE-ProRule" id="PRU00043"/>
    </source>
</evidence>
<dbReference type="Gene3D" id="2.60.40.60">
    <property type="entry name" value="Cadherins"/>
    <property type="match status" value="13"/>
</dbReference>
<sequence>MNVTATGRNGKIVYIMSANKDTQDLVDINIISTNTITTAEIKLKGTLDRETLSQRTVIIKACDCSVGCSGCIAATKDFTIFVTDVNDEAPVFQNLPYQCEIPENAGITTTIDASIKAVDRDNGLGGQVRYYLTAKALYNGAFSIGIYSGILEIQRNLDYETLSFYQYTVTAADHYNKSTAADVLIKIKDVQDKPPFFQGLPYLRYIPETSNLSALGEILKVKASDGDTGVPNQIEYHLENGSSCRGLFKINTKDGSVTATKILDRDEGVLKDLGGYCLINVTAYEVGDNVVQYGKNTSTTLITINVEDVNDNKPEFSSSHYDAHVMEGTASIPITINGSGIKLQDKDQGKNSHLNLTVQFDNGTSCYFLEATPSEIYGSGDILIRLSNTFRFDYETTKSMGIKVVATEIDTSEHWSASCDVDINIIDVNDNDPIFAKNEYRFNVTEDAMNDTEIGQINATDEDSGKYGTISFMLRGGNGKFRIDPQTGVLYTNGDNTTLDREIKDVYYLTAIAEDGGSRRTTVSIQINLLDINDNEPMFERPIYTASLKENSLNFSNGELIVRATDNDERKTNNSFFKYGIEKVSPTLVHDHFKANGTTGQISITKSVDYEALATLNTRRISIIITAADYGEPSLAGTTTLDVTVIDENDNTPQFTVNLTHANIPEDSTPGDNVTSVIATDGDAAKPNNDLSYFIQKGSDKFRIDSSTGYIKVELNAKFDRETIPSYNLTIIAIDKGDPQLTGTTFVSIDIDDVNDEKPKFDEDIFSTKIKENLPVGTSVITCGARDADLDYSLHYNIEKIEAFDFEYKKINASLVENYFQINELNGSVYATSKLDAETATQVILTLNVTDVNGTLNTPQYDIAKLTITLEDVNDEAPAFDEVKLFANLSESAVKGAIVTTVQATDRDITAKNREISYSLSVNPFNAFQIDHREGKITLKEPTKIDREKNDTLMLEVTATDSVNNATVTVDINVLDANDNTPFFLNNTYQFNITEGNYTTKGYVIGTVLARDNDIGNNALISYHIVSTDHIVIQNFEVNETTGELKVTGNIDRESITGKDKIINIKIQARDNPSDVKLQHVNTTDVKVYVLDVNDNAPTFGSFKNRTEILETVSIGTTVLTVGTSDPDEGESGHVTYFLGSGSNSSDLFVIDPDSGRILTNGSFLDNVVLFKLEIIATDHGSPSLNNTIDVFVNIRDTNNNDPKFYFQNGDGEFGIFECAKIGTLVTIINATDKDHGENGRISYSFEYTNGSFGFSLPPFLIDNDNGSVILQNQLDSEKQIDYTVTIRIQDHGIPKPRTSTKPIQIKVIDVNDNPPEFSEQEQRKTVYVNENTENIVVAIVKAYDNDTNSKIAYSLDDSSPNASNFTVDRDSGKVTLISELDREKLDTINLTITATDVTNTAGDIHEQCKLELKPRNVTSMNLVVKINDENDNPPEFRKKSFSSSILRDKTFNGTILDLTEYVLPDPDTLVNSKHEFYMLNISTEPKEFKSQVKKVTITTKCKDGQLHAICVDTDGKVRSNMQFTADMRGFFILRILSNDTAGNDTTRVKVCPK</sequence>
<evidence type="ECO:0000313" key="14">
    <source>
        <dbReference type="EMBL" id="KAK3091254.1"/>
    </source>
</evidence>
<dbReference type="GO" id="GO:0007156">
    <property type="term" value="P:homophilic cell adhesion via plasma membrane adhesion molecules"/>
    <property type="evidence" value="ECO:0007669"/>
    <property type="project" value="InterPro"/>
</dbReference>
<gene>
    <name evidence="14" type="ORF">FSP39_018308</name>
</gene>
<keyword evidence="3" id="KW-0812">Transmembrane</keyword>
<feature type="domain" description="Cadherin" evidence="13">
    <location>
        <begin position="436"/>
        <end position="539"/>
    </location>
</feature>
<dbReference type="FunFam" id="2.60.40.60:FF:000033">
    <property type="entry name" value="FAT atypical cadherin 1"/>
    <property type="match status" value="1"/>
</dbReference>
<keyword evidence="10" id="KW-1015">Disulfide bond</keyword>
<dbReference type="PRINTS" id="PR00205">
    <property type="entry name" value="CADHERIN"/>
</dbReference>
<evidence type="ECO:0000256" key="9">
    <source>
        <dbReference type="ARBA" id="ARBA00023136"/>
    </source>
</evidence>
<evidence type="ECO:0000256" key="11">
    <source>
        <dbReference type="ARBA" id="ARBA00023180"/>
    </source>
</evidence>
<feature type="domain" description="Cadherin" evidence="13">
    <location>
        <begin position="1108"/>
        <end position="1205"/>
    </location>
</feature>
<feature type="domain" description="Cadherin" evidence="13">
    <location>
        <begin position="881"/>
        <end position="984"/>
    </location>
</feature>
<dbReference type="CDD" id="cd11304">
    <property type="entry name" value="Cadherin_repeat"/>
    <property type="match status" value="13"/>
</dbReference>
<dbReference type="FunFam" id="2.60.40.60:FF:000020">
    <property type="entry name" value="Dachsous cadherin-related 1b"/>
    <property type="match status" value="1"/>
</dbReference>
<keyword evidence="4" id="KW-0732">Signal</keyword>
<dbReference type="PROSITE" id="PS50268">
    <property type="entry name" value="CADHERIN_2"/>
    <property type="match status" value="13"/>
</dbReference>
<dbReference type="FunFam" id="2.60.40.60:FF:000015">
    <property type="entry name" value="FAT atypical cadherin 1"/>
    <property type="match status" value="1"/>
</dbReference>
<evidence type="ECO:0000256" key="4">
    <source>
        <dbReference type="ARBA" id="ARBA00022729"/>
    </source>
</evidence>
<dbReference type="GO" id="GO:0016342">
    <property type="term" value="C:catenin complex"/>
    <property type="evidence" value="ECO:0007669"/>
    <property type="project" value="TreeGrafter"/>
</dbReference>
<dbReference type="SMART" id="SM00112">
    <property type="entry name" value="CA"/>
    <property type="match status" value="13"/>
</dbReference>
<evidence type="ECO:0000256" key="3">
    <source>
        <dbReference type="ARBA" id="ARBA00022692"/>
    </source>
</evidence>
<feature type="domain" description="Cadherin" evidence="13">
    <location>
        <begin position="540"/>
        <end position="655"/>
    </location>
</feature>
<evidence type="ECO:0000256" key="7">
    <source>
        <dbReference type="ARBA" id="ARBA00022889"/>
    </source>
</evidence>
<comment type="subcellular location">
    <subcellularLocation>
        <location evidence="1">Membrane</location>
        <topology evidence="1">Single-pass type I membrane protein</topology>
    </subcellularLocation>
</comment>
<evidence type="ECO:0000259" key="13">
    <source>
        <dbReference type="PROSITE" id="PS50268"/>
    </source>
</evidence>
<dbReference type="InterPro" id="IPR020894">
    <property type="entry name" value="Cadherin_CS"/>
</dbReference>
<keyword evidence="9" id="KW-0472">Membrane</keyword>